<reference evidence="2 3" key="1">
    <citation type="journal article" date="2016" name="Proc. Natl. Acad. Sci. U.S.A.">
        <title>Comparative genomics of biotechnologically important yeasts.</title>
        <authorList>
            <person name="Riley R."/>
            <person name="Haridas S."/>
            <person name="Wolfe K.H."/>
            <person name="Lopes M.R."/>
            <person name="Hittinger C.T."/>
            <person name="Goeker M."/>
            <person name="Salamov A.A."/>
            <person name="Wisecaver J.H."/>
            <person name="Long T.M."/>
            <person name="Calvey C.H."/>
            <person name="Aerts A.L."/>
            <person name="Barry K.W."/>
            <person name="Choi C."/>
            <person name="Clum A."/>
            <person name="Coughlan A.Y."/>
            <person name="Deshpande S."/>
            <person name="Douglass A.P."/>
            <person name="Hanson S.J."/>
            <person name="Klenk H.-P."/>
            <person name="LaButti K.M."/>
            <person name="Lapidus A."/>
            <person name="Lindquist E.A."/>
            <person name="Lipzen A.M."/>
            <person name="Meier-Kolthoff J.P."/>
            <person name="Ohm R.A."/>
            <person name="Otillar R.P."/>
            <person name="Pangilinan J.L."/>
            <person name="Peng Y."/>
            <person name="Rokas A."/>
            <person name="Rosa C.A."/>
            <person name="Scheuner C."/>
            <person name="Sibirny A.A."/>
            <person name="Slot J.C."/>
            <person name="Stielow J.B."/>
            <person name="Sun H."/>
            <person name="Kurtzman C.P."/>
            <person name="Blackwell M."/>
            <person name="Grigoriev I.V."/>
            <person name="Jeffries T.W."/>
        </authorList>
    </citation>
    <scope>NUCLEOTIDE SEQUENCE [LARGE SCALE GENOMIC DNA]</scope>
    <source>
        <strain evidence="2 3">NRRL Y-2026</strain>
    </source>
</reference>
<dbReference type="RefSeq" id="XP_019017471.1">
    <property type="nucleotide sequence ID" value="XM_019162232.1"/>
</dbReference>
<dbReference type="Proteomes" id="UP000094455">
    <property type="component" value="Unassembled WGS sequence"/>
</dbReference>
<proteinExistence type="predicted"/>
<feature type="domain" description="DUF7907" evidence="1">
    <location>
        <begin position="17"/>
        <end position="146"/>
    </location>
</feature>
<keyword evidence="3" id="KW-1185">Reference proteome</keyword>
<feature type="non-terminal residue" evidence="2">
    <location>
        <position position="146"/>
    </location>
</feature>
<dbReference type="GeneID" id="30178919"/>
<dbReference type="AlphaFoldDB" id="A0A1E3NLA8"/>
<accession>A0A1E3NLA8</accession>
<organism evidence="2 3">
    <name type="scientific">Pichia membranifaciens NRRL Y-2026</name>
    <dbReference type="NCBI Taxonomy" id="763406"/>
    <lineage>
        <taxon>Eukaryota</taxon>
        <taxon>Fungi</taxon>
        <taxon>Dikarya</taxon>
        <taxon>Ascomycota</taxon>
        <taxon>Saccharomycotina</taxon>
        <taxon>Pichiomycetes</taxon>
        <taxon>Pichiales</taxon>
        <taxon>Pichiaceae</taxon>
        <taxon>Pichia</taxon>
    </lineage>
</organism>
<dbReference type="Pfam" id="PF25484">
    <property type="entry name" value="DUF7907"/>
    <property type="match status" value="1"/>
</dbReference>
<name>A0A1E3NLA8_9ASCO</name>
<dbReference type="OrthoDB" id="4018368at2759"/>
<evidence type="ECO:0000313" key="3">
    <source>
        <dbReference type="Proteomes" id="UP000094455"/>
    </source>
</evidence>
<dbReference type="EMBL" id="KV454003">
    <property type="protein sequence ID" value="ODQ46358.1"/>
    <property type="molecule type" value="Genomic_DNA"/>
</dbReference>
<evidence type="ECO:0000259" key="1">
    <source>
        <dbReference type="Pfam" id="PF25484"/>
    </source>
</evidence>
<feature type="non-terminal residue" evidence="2">
    <location>
        <position position="1"/>
    </location>
</feature>
<sequence>LLALAASAVAASAEDIYLIAKSNSNNTEISNKGVGFIHEGAGINYGFLGAEGQGATLSYNETEKQIILDTGVLQFFRVSSGYVAVSVEGPDSEITFDNNDFLLVNGSSKHFFGCKNTNDPYQYSVSSYEVMYYPEDAPSGCLPLTL</sequence>
<protein>
    <recommendedName>
        <fullName evidence="1">DUF7907 domain-containing protein</fullName>
    </recommendedName>
</protein>
<gene>
    <name evidence="2" type="ORF">PICMEDRAFT_22026</name>
</gene>
<evidence type="ECO:0000313" key="2">
    <source>
        <dbReference type="EMBL" id="ODQ46358.1"/>
    </source>
</evidence>
<dbReference type="InterPro" id="IPR057229">
    <property type="entry name" value="DUF7907"/>
</dbReference>